<dbReference type="GO" id="GO:0006457">
    <property type="term" value="P:protein folding"/>
    <property type="evidence" value="ECO:0007669"/>
    <property type="project" value="InterPro"/>
</dbReference>
<feature type="domain" description="J" evidence="2">
    <location>
        <begin position="9"/>
        <end position="75"/>
    </location>
</feature>
<dbReference type="RefSeq" id="XP_002506415.1">
    <property type="nucleotide sequence ID" value="XM_002506369.1"/>
</dbReference>
<dbReference type="FunCoup" id="C1EIF7">
    <property type="interactions" value="1483"/>
</dbReference>
<dbReference type="InterPro" id="IPR018253">
    <property type="entry name" value="DnaJ_domain_CS"/>
</dbReference>
<dbReference type="Proteomes" id="UP000002009">
    <property type="component" value="Chromosome 15"/>
</dbReference>
<dbReference type="KEGG" id="mis:MICPUN_64560"/>
<dbReference type="OMA" id="LTGYTMQ"/>
<dbReference type="GO" id="GO:0051082">
    <property type="term" value="F:unfolded protein binding"/>
    <property type="evidence" value="ECO:0007669"/>
    <property type="project" value="InterPro"/>
</dbReference>
<name>C1EIF7_MICCC</name>
<proteinExistence type="predicted"/>
<dbReference type="Gene3D" id="1.10.287.110">
    <property type="entry name" value="DnaJ domain"/>
    <property type="match status" value="1"/>
</dbReference>
<gene>
    <name evidence="3" type="ORF">MICPUN_64560</name>
</gene>
<protein>
    <recommendedName>
        <fullName evidence="2">J domain-containing protein</fullName>
    </recommendedName>
</protein>
<accession>C1EIF7</accession>
<dbReference type="OrthoDB" id="550424at2759"/>
<dbReference type="Pfam" id="PF00226">
    <property type="entry name" value="DnaJ"/>
    <property type="match status" value="1"/>
</dbReference>
<dbReference type="PANTHER" id="PTHR24078">
    <property type="entry name" value="DNAJ HOMOLOG SUBFAMILY C MEMBER"/>
    <property type="match status" value="1"/>
</dbReference>
<dbReference type="SUPFAM" id="SSF46565">
    <property type="entry name" value="Chaperone J-domain"/>
    <property type="match status" value="1"/>
</dbReference>
<dbReference type="EMBL" id="CP001333">
    <property type="protein sequence ID" value="ACO67673.1"/>
    <property type="molecule type" value="Genomic_DNA"/>
</dbReference>
<dbReference type="InParanoid" id="C1EIF7"/>
<dbReference type="PROSITE" id="PS50076">
    <property type="entry name" value="DNAJ_2"/>
    <property type="match status" value="1"/>
</dbReference>
<dbReference type="FunFam" id="2.60.260.20:FF:000006">
    <property type="entry name" value="DnaJ subfamily B member 13"/>
    <property type="match status" value="1"/>
</dbReference>
<dbReference type="PANTHER" id="PTHR24078:SF553">
    <property type="entry name" value="DNAJ HOMOLOG SUBFAMILY B MEMBER 5"/>
    <property type="match status" value="1"/>
</dbReference>
<dbReference type="PROSITE" id="PS00636">
    <property type="entry name" value="DNAJ_1"/>
    <property type="match status" value="1"/>
</dbReference>
<dbReference type="eggNOG" id="KOG0714">
    <property type="taxonomic scope" value="Eukaryota"/>
</dbReference>
<dbReference type="STRING" id="296587.C1EIF7"/>
<dbReference type="AlphaFoldDB" id="C1EIF7"/>
<dbReference type="InterPro" id="IPR001623">
    <property type="entry name" value="DnaJ_domain"/>
</dbReference>
<sequence>MRSGGGGKDFYNILGLQRNANENEIKKAYRKLAMKWHPDKNQDNKDYAEKKFKAVSEAYEVLSDPKKKEIYDQYGEDGLRADGAGGGAGGFSARDAEDIFAQFFGGGMGGGGGNPFGGGMGGGFGGMPGGFGAQFGGMPGGGFGGHGHGHGSRREAPARKKADPIEQVLRLTLEEMYYGVQKNLKLTRTVIRGGAEQRVSETLTIDVKPGWKKGTKITFPEKGDESPGVIAADIIFVVDEKKHPQFERDGNDLITTKVVDLHEALLGTSVFITTLNGKSINVDIPEIVSPKYVKVLVGEGMPLSKSPNSKGDMKIKFDIRFPKELTGEQKAQLKSILGSAQY</sequence>
<keyword evidence="1" id="KW-0143">Chaperone</keyword>
<evidence type="ECO:0000313" key="4">
    <source>
        <dbReference type="Proteomes" id="UP000002009"/>
    </source>
</evidence>
<dbReference type="InterPro" id="IPR002939">
    <property type="entry name" value="DnaJ_C"/>
</dbReference>
<evidence type="ECO:0000256" key="1">
    <source>
        <dbReference type="ARBA" id="ARBA00023186"/>
    </source>
</evidence>
<dbReference type="FunFam" id="2.60.260.20:FF:000002">
    <property type="entry name" value="Dnaj homolog subfamily b member"/>
    <property type="match status" value="1"/>
</dbReference>
<dbReference type="GO" id="GO:0051087">
    <property type="term" value="F:protein-folding chaperone binding"/>
    <property type="evidence" value="ECO:0007669"/>
    <property type="project" value="TreeGrafter"/>
</dbReference>
<dbReference type="Pfam" id="PF01556">
    <property type="entry name" value="DnaJ_C"/>
    <property type="match status" value="1"/>
</dbReference>
<dbReference type="InterPro" id="IPR051339">
    <property type="entry name" value="DnaJ_subfamily_B"/>
</dbReference>
<reference evidence="3 4" key="1">
    <citation type="journal article" date="2009" name="Science">
        <title>Green evolution and dynamic adaptations revealed by genomes of the marine picoeukaryotes Micromonas.</title>
        <authorList>
            <person name="Worden A.Z."/>
            <person name="Lee J.H."/>
            <person name="Mock T."/>
            <person name="Rouze P."/>
            <person name="Simmons M.P."/>
            <person name="Aerts A.L."/>
            <person name="Allen A.E."/>
            <person name="Cuvelier M.L."/>
            <person name="Derelle E."/>
            <person name="Everett M.V."/>
            <person name="Foulon E."/>
            <person name="Grimwood J."/>
            <person name="Gundlach H."/>
            <person name="Henrissat B."/>
            <person name="Napoli C."/>
            <person name="McDonald S.M."/>
            <person name="Parker M.S."/>
            <person name="Rombauts S."/>
            <person name="Salamov A."/>
            <person name="Von Dassow P."/>
            <person name="Badger J.H."/>
            <person name="Coutinho P.M."/>
            <person name="Demir E."/>
            <person name="Dubchak I."/>
            <person name="Gentemann C."/>
            <person name="Eikrem W."/>
            <person name="Gready J.E."/>
            <person name="John U."/>
            <person name="Lanier W."/>
            <person name="Lindquist E.A."/>
            <person name="Lucas S."/>
            <person name="Mayer K.F."/>
            <person name="Moreau H."/>
            <person name="Not F."/>
            <person name="Otillar R."/>
            <person name="Panaud O."/>
            <person name="Pangilinan J."/>
            <person name="Paulsen I."/>
            <person name="Piegu B."/>
            <person name="Poliakov A."/>
            <person name="Robbens S."/>
            <person name="Schmutz J."/>
            <person name="Toulza E."/>
            <person name="Wyss T."/>
            <person name="Zelensky A."/>
            <person name="Zhou K."/>
            <person name="Armbrust E.V."/>
            <person name="Bhattacharya D."/>
            <person name="Goodenough U.W."/>
            <person name="Van de Peer Y."/>
            <person name="Grigoriev I.V."/>
        </authorList>
    </citation>
    <scope>NUCLEOTIDE SEQUENCE [LARGE SCALE GENOMIC DNA]</scope>
    <source>
        <strain evidence="4">RCC299 / NOUM17</strain>
    </source>
</reference>
<evidence type="ECO:0000313" key="3">
    <source>
        <dbReference type="EMBL" id="ACO67673.1"/>
    </source>
</evidence>
<dbReference type="InterPro" id="IPR036869">
    <property type="entry name" value="J_dom_sf"/>
</dbReference>
<dbReference type="SMART" id="SM00271">
    <property type="entry name" value="DnaJ"/>
    <property type="match status" value="1"/>
</dbReference>
<keyword evidence="4" id="KW-1185">Reference proteome</keyword>
<dbReference type="PRINTS" id="PR00625">
    <property type="entry name" value="JDOMAIN"/>
</dbReference>
<dbReference type="GeneID" id="8249525"/>
<dbReference type="SUPFAM" id="SSF49493">
    <property type="entry name" value="HSP40/DnaJ peptide-binding domain"/>
    <property type="match status" value="2"/>
</dbReference>
<evidence type="ECO:0000259" key="2">
    <source>
        <dbReference type="PROSITE" id="PS50076"/>
    </source>
</evidence>
<dbReference type="GO" id="GO:0005829">
    <property type="term" value="C:cytosol"/>
    <property type="evidence" value="ECO:0007669"/>
    <property type="project" value="TreeGrafter"/>
</dbReference>
<dbReference type="CDD" id="cd10747">
    <property type="entry name" value="DnaJ_C"/>
    <property type="match status" value="1"/>
</dbReference>
<dbReference type="CDD" id="cd06257">
    <property type="entry name" value="DnaJ"/>
    <property type="match status" value="1"/>
</dbReference>
<organism evidence="3 4">
    <name type="scientific">Micromonas commoda (strain RCC299 / NOUM17 / CCMP2709)</name>
    <name type="common">Picoplanktonic green alga</name>
    <dbReference type="NCBI Taxonomy" id="296587"/>
    <lineage>
        <taxon>Eukaryota</taxon>
        <taxon>Viridiplantae</taxon>
        <taxon>Chlorophyta</taxon>
        <taxon>Mamiellophyceae</taxon>
        <taxon>Mamiellales</taxon>
        <taxon>Mamiellaceae</taxon>
        <taxon>Micromonas</taxon>
    </lineage>
</organism>
<dbReference type="Gene3D" id="2.60.260.20">
    <property type="entry name" value="Urease metallochaperone UreE, N-terminal domain"/>
    <property type="match status" value="2"/>
</dbReference>
<dbReference type="InterPro" id="IPR008971">
    <property type="entry name" value="HSP40/DnaJ_pept-bd"/>
</dbReference>